<evidence type="ECO:0000313" key="3">
    <source>
        <dbReference type="EMBL" id="HIU34315.1"/>
    </source>
</evidence>
<keyword evidence="3" id="KW-0547">Nucleotide-binding</keyword>
<keyword evidence="1" id="KW-0723">Serine/threonine-protein kinase</keyword>
<dbReference type="InterPro" id="IPR036890">
    <property type="entry name" value="HATPase_C_sf"/>
</dbReference>
<keyword evidence="3" id="KW-0067">ATP-binding</keyword>
<dbReference type="Gene3D" id="3.30.565.10">
    <property type="entry name" value="Histidine kinase-like ATPase, C-terminal domain"/>
    <property type="match status" value="1"/>
</dbReference>
<comment type="caution">
    <text evidence="3">The sequence shown here is derived from an EMBL/GenBank/DDBJ whole genome shotgun (WGS) entry which is preliminary data.</text>
</comment>
<dbReference type="Proteomes" id="UP000824072">
    <property type="component" value="Unassembled WGS sequence"/>
</dbReference>
<dbReference type="PANTHER" id="PTHR35526:SF6">
    <property type="entry name" value="SLR1861 PROTEIN"/>
    <property type="match status" value="1"/>
</dbReference>
<reference evidence="3" key="2">
    <citation type="journal article" date="2021" name="PeerJ">
        <title>Extensive microbial diversity within the chicken gut microbiome revealed by metagenomics and culture.</title>
        <authorList>
            <person name="Gilroy R."/>
            <person name="Ravi A."/>
            <person name="Getino M."/>
            <person name="Pursley I."/>
            <person name="Horton D.L."/>
            <person name="Alikhan N.F."/>
            <person name="Baker D."/>
            <person name="Gharbi K."/>
            <person name="Hall N."/>
            <person name="Watson M."/>
            <person name="Adriaenssens E.M."/>
            <person name="Foster-Nyarko E."/>
            <person name="Jarju S."/>
            <person name="Secka A."/>
            <person name="Antonio M."/>
            <person name="Oren A."/>
            <person name="Chaudhuri R.R."/>
            <person name="La Ragione R."/>
            <person name="Hildebrand F."/>
            <person name="Pallen M.J."/>
        </authorList>
    </citation>
    <scope>NUCLEOTIDE SEQUENCE</scope>
    <source>
        <strain evidence="3">ChiHcec3-11533</strain>
    </source>
</reference>
<dbReference type="InterPro" id="IPR003594">
    <property type="entry name" value="HATPase_dom"/>
</dbReference>
<feature type="domain" description="Histidine kinase/HSP90-like ATPase" evidence="2">
    <location>
        <begin position="7"/>
        <end position="133"/>
    </location>
</feature>
<gene>
    <name evidence="3" type="ORF">IAB02_07110</name>
</gene>
<protein>
    <submittedName>
        <fullName evidence="3">ATP-binding protein</fullName>
    </submittedName>
</protein>
<dbReference type="Pfam" id="PF13581">
    <property type="entry name" value="HATPase_c_2"/>
    <property type="match status" value="1"/>
</dbReference>
<proteinExistence type="predicted"/>
<dbReference type="GO" id="GO:0004674">
    <property type="term" value="F:protein serine/threonine kinase activity"/>
    <property type="evidence" value="ECO:0007669"/>
    <property type="project" value="UniProtKB-KW"/>
</dbReference>
<dbReference type="EMBL" id="DVMU01000160">
    <property type="protein sequence ID" value="HIU34315.1"/>
    <property type="molecule type" value="Genomic_DNA"/>
</dbReference>
<name>A0A9D1LCD5_9FIRM</name>
<keyword evidence="1" id="KW-0418">Kinase</keyword>
<dbReference type="AlphaFoldDB" id="A0A9D1LCD5"/>
<reference evidence="3" key="1">
    <citation type="submission" date="2020-10" db="EMBL/GenBank/DDBJ databases">
        <authorList>
            <person name="Gilroy R."/>
        </authorList>
    </citation>
    <scope>NUCLEOTIDE SEQUENCE</scope>
    <source>
        <strain evidence="3">ChiHcec3-11533</strain>
    </source>
</reference>
<evidence type="ECO:0000259" key="2">
    <source>
        <dbReference type="Pfam" id="PF13581"/>
    </source>
</evidence>
<evidence type="ECO:0000313" key="4">
    <source>
        <dbReference type="Proteomes" id="UP000824072"/>
    </source>
</evidence>
<accession>A0A9D1LCD5</accession>
<dbReference type="PANTHER" id="PTHR35526">
    <property type="entry name" value="ANTI-SIGMA-F FACTOR RSBW-RELATED"/>
    <property type="match status" value="1"/>
</dbReference>
<organism evidence="3 4">
    <name type="scientific">Candidatus Pullichristensenella excrementigallinarum</name>
    <dbReference type="NCBI Taxonomy" id="2840907"/>
    <lineage>
        <taxon>Bacteria</taxon>
        <taxon>Bacillati</taxon>
        <taxon>Bacillota</taxon>
        <taxon>Clostridia</taxon>
        <taxon>Candidatus Pullichristensenella</taxon>
    </lineage>
</organism>
<dbReference type="GO" id="GO:0005524">
    <property type="term" value="F:ATP binding"/>
    <property type="evidence" value="ECO:0007669"/>
    <property type="project" value="UniProtKB-KW"/>
</dbReference>
<dbReference type="CDD" id="cd16936">
    <property type="entry name" value="HATPase_RsbW-like"/>
    <property type="match status" value="1"/>
</dbReference>
<sequence length="144" mass="16428">MEELRVAALTENLDCVTEFVHGELDALRCPEKIRRQIDVAVDELFANIACYAYGFREGWVTVRVERGPTPVDVSITFIDEGVPYNPLRQADPDVRLPLEKRSVGGLGIFLVKRTMDEVLYRYQDGRNMLRITKRLFRPTGGNTP</sequence>
<evidence type="ECO:0000256" key="1">
    <source>
        <dbReference type="ARBA" id="ARBA00022527"/>
    </source>
</evidence>
<dbReference type="InterPro" id="IPR050267">
    <property type="entry name" value="Anti-sigma-factor_SerPK"/>
</dbReference>
<keyword evidence="1" id="KW-0808">Transferase</keyword>